<feature type="region of interest" description="Disordered" evidence="7">
    <location>
        <begin position="77"/>
        <end position="114"/>
    </location>
</feature>
<dbReference type="KEGG" id="cin:100186713"/>
<dbReference type="Ensembl" id="ENSCINT00000031183.1">
    <property type="protein sequence ID" value="ENSCINP00000030026.1"/>
    <property type="gene ID" value="ENSCING00000022131.1"/>
</dbReference>
<name>H2XK44_CIOIN</name>
<dbReference type="PANTHER" id="PTHR22812">
    <property type="entry name" value="CHROMOBOX PROTEIN"/>
    <property type="match status" value="1"/>
</dbReference>
<evidence type="ECO:0000256" key="7">
    <source>
        <dbReference type="SAM" id="MobiDB-lite"/>
    </source>
</evidence>
<dbReference type="OMA" id="KPRAFTR"/>
<keyword evidence="2" id="KW-0677">Repeat</keyword>
<dbReference type="PRINTS" id="PR00504">
    <property type="entry name" value="CHROMODOMAIN"/>
</dbReference>
<dbReference type="GeneTree" id="ENSGT00940000154152"/>
<reference evidence="9" key="4">
    <citation type="submission" date="2025-09" db="UniProtKB">
        <authorList>
            <consortium name="Ensembl"/>
        </authorList>
    </citation>
    <scope>IDENTIFICATION</scope>
</reference>
<keyword evidence="4" id="KW-0804">Transcription</keyword>
<evidence type="ECO:0000256" key="3">
    <source>
        <dbReference type="ARBA" id="ARBA00023015"/>
    </source>
</evidence>
<dbReference type="STRING" id="7719.ENSCINP00000030026"/>
<dbReference type="GO" id="GO:0031507">
    <property type="term" value="P:heterochromatin formation"/>
    <property type="evidence" value="ECO:0000318"/>
    <property type="project" value="GO_Central"/>
</dbReference>
<evidence type="ECO:0000256" key="1">
    <source>
        <dbReference type="ARBA" id="ARBA00004123"/>
    </source>
</evidence>
<dbReference type="FunFam" id="2.40.50.40:FF:000007">
    <property type="entry name" value="Chromobox protein homolog 1"/>
    <property type="match status" value="1"/>
</dbReference>
<dbReference type="FunCoup" id="H2XK44">
    <property type="interactions" value="232"/>
</dbReference>
<dbReference type="InterPro" id="IPR016197">
    <property type="entry name" value="Chromo-like_dom_sf"/>
</dbReference>
<dbReference type="InterPro" id="IPR023780">
    <property type="entry name" value="Chromo_domain"/>
</dbReference>
<dbReference type="Pfam" id="PF01393">
    <property type="entry name" value="Chromo_shadow"/>
    <property type="match status" value="1"/>
</dbReference>
<keyword evidence="5" id="KW-0539">Nucleus</keyword>
<dbReference type="GeneID" id="100186713"/>
<keyword evidence="3" id="KW-0805">Transcription regulation</keyword>
<feature type="domain" description="Chromo" evidence="8">
    <location>
        <begin position="120"/>
        <end position="178"/>
    </location>
</feature>
<dbReference type="EMBL" id="EAAA01000049">
    <property type="status" value="NOT_ANNOTATED_CDS"/>
    <property type="molecule type" value="Genomic_DNA"/>
</dbReference>
<reference evidence="10" key="1">
    <citation type="journal article" date="2002" name="Science">
        <title>The draft genome of Ciona intestinalis: insights into chordate and vertebrate origins.</title>
        <authorList>
            <person name="Dehal P."/>
            <person name="Satou Y."/>
            <person name="Campbell R.K."/>
            <person name="Chapman J."/>
            <person name="Degnan B."/>
            <person name="De Tomaso A."/>
            <person name="Davidson B."/>
            <person name="Di Gregorio A."/>
            <person name="Gelpke M."/>
            <person name="Goodstein D.M."/>
            <person name="Harafuji N."/>
            <person name="Hastings K.E."/>
            <person name="Ho I."/>
            <person name="Hotta K."/>
            <person name="Huang W."/>
            <person name="Kawashima T."/>
            <person name="Lemaire P."/>
            <person name="Martinez D."/>
            <person name="Meinertzhagen I.A."/>
            <person name="Necula S."/>
            <person name="Nonaka M."/>
            <person name="Putnam N."/>
            <person name="Rash S."/>
            <person name="Saiga H."/>
            <person name="Satake M."/>
            <person name="Terry A."/>
            <person name="Yamada L."/>
            <person name="Wang H.G."/>
            <person name="Awazu S."/>
            <person name="Azumi K."/>
            <person name="Boore J."/>
            <person name="Branno M."/>
            <person name="Chin-Bow S."/>
            <person name="DeSantis R."/>
            <person name="Doyle S."/>
            <person name="Francino P."/>
            <person name="Keys D.N."/>
            <person name="Haga S."/>
            <person name="Hayashi H."/>
            <person name="Hino K."/>
            <person name="Imai K.S."/>
            <person name="Inaba K."/>
            <person name="Kano S."/>
            <person name="Kobayashi K."/>
            <person name="Kobayashi M."/>
            <person name="Lee B.I."/>
            <person name="Makabe K.W."/>
            <person name="Manohar C."/>
            <person name="Matassi G."/>
            <person name="Medina M."/>
            <person name="Mochizuki Y."/>
            <person name="Mount S."/>
            <person name="Morishita T."/>
            <person name="Miura S."/>
            <person name="Nakayama A."/>
            <person name="Nishizaka S."/>
            <person name="Nomoto H."/>
            <person name="Ohta F."/>
            <person name="Oishi K."/>
            <person name="Rigoutsos I."/>
            <person name="Sano M."/>
            <person name="Sasaki A."/>
            <person name="Sasakura Y."/>
            <person name="Shoguchi E."/>
            <person name="Shin-i T."/>
            <person name="Spagnuolo A."/>
            <person name="Stainier D."/>
            <person name="Suzuki M.M."/>
            <person name="Tassy O."/>
            <person name="Takatori N."/>
            <person name="Tokuoka M."/>
            <person name="Yagi K."/>
            <person name="Yoshizaki F."/>
            <person name="Wada S."/>
            <person name="Zhang C."/>
            <person name="Hyatt P.D."/>
            <person name="Larimer F."/>
            <person name="Detter C."/>
            <person name="Doggett N."/>
            <person name="Glavina T."/>
            <person name="Hawkins T."/>
            <person name="Richardson P."/>
            <person name="Lucas S."/>
            <person name="Kohara Y."/>
            <person name="Levine M."/>
            <person name="Satoh N."/>
            <person name="Rokhsar D.S."/>
        </authorList>
    </citation>
    <scope>NUCLEOTIDE SEQUENCE [LARGE SCALE GENOMIC DNA]</scope>
</reference>
<dbReference type="PROSITE" id="PS50013">
    <property type="entry name" value="CHROMO_2"/>
    <property type="match status" value="2"/>
</dbReference>
<sequence>MGKKKMDEPVALIENEEEAGEEYEVEKVIDKRIYKGKVQYLIKWKGFSDADNTWEPDENLECPDLISQFESTNIKKTNNKEKEKEIVKDDKKRKISETKEGTKKSKTADELRPKGFARGLKPEKIIGATDSGGQLTFLMKWDGSDEADLVSSAEANVKCPQVVIKFYEERLTWHQSTPSPDDQS</sequence>
<dbReference type="Pfam" id="PF00385">
    <property type="entry name" value="Chromo"/>
    <property type="match status" value="1"/>
</dbReference>
<dbReference type="RefSeq" id="XP_002129338.1">
    <property type="nucleotide sequence ID" value="XM_002129302.5"/>
</dbReference>
<dbReference type="PROSITE" id="PS00598">
    <property type="entry name" value="CHROMO_1"/>
    <property type="match status" value="1"/>
</dbReference>
<dbReference type="SUPFAM" id="SSF54160">
    <property type="entry name" value="Chromo domain-like"/>
    <property type="match status" value="2"/>
</dbReference>
<protein>
    <recommendedName>
        <fullName evidence="6">Heterochromatin protein 1</fullName>
    </recommendedName>
</protein>
<dbReference type="HOGENOM" id="CLU_045874_1_2_1"/>
<dbReference type="FunFam" id="2.40.50.40:FF:000031">
    <property type="entry name" value="Heterochromatin protein 1"/>
    <property type="match status" value="1"/>
</dbReference>
<dbReference type="GO" id="GO:0005721">
    <property type="term" value="C:pericentric heterochromatin"/>
    <property type="evidence" value="ECO:0000318"/>
    <property type="project" value="GO_Central"/>
</dbReference>
<gene>
    <name evidence="9" type="primary">LOC100186713</name>
</gene>
<dbReference type="OrthoDB" id="433924at2759"/>
<dbReference type="Gene3D" id="2.40.50.40">
    <property type="match status" value="2"/>
</dbReference>
<organism evidence="9 10">
    <name type="scientific">Ciona intestinalis</name>
    <name type="common">Transparent sea squirt</name>
    <name type="synonym">Ascidia intestinalis</name>
    <dbReference type="NCBI Taxonomy" id="7719"/>
    <lineage>
        <taxon>Eukaryota</taxon>
        <taxon>Metazoa</taxon>
        <taxon>Chordata</taxon>
        <taxon>Tunicata</taxon>
        <taxon>Ascidiacea</taxon>
        <taxon>Phlebobranchia</taxon>
        <taxon>Cionidae</taxon>
        <taxon>Ciona</taxon>
    </lineage>
</organism>
<keyword evidence="10" id="KW-1185">Reference proteome</keyword>
<evidence type="ECO:0000313" key="10">
    <source>
        <dbReference type="Proteomes" id="UP000008144"/>
    </source>
</evidence>
<feature type="domain" description="Chromo" evidence="8">
    <location>
        <begin position="23"/>
        <end position="81"/>
    </location>
</feature>
<dbReference type="AlphaFoldDB" id="H2XK44"/>
<dbReference type="InterPro" id="IPR051219">
    <property type="entry name" value="Heterochromatin_chromo-domain"/>
</dbReference>
<evidence type="ECO:0000313" key="9">
    <source>
        <dbReference type="Ensembl" id="ENSCINP00000030026.1"/>
    </source>
</evidence>
<comment type="subcellular location">
    <subcellularLocation>
        <location evidence="1">Nucleus</location>
    </subcellularLocation>
</comment>
<dbReference type="SMART" id="SM00300">
    <property type="entry name" value="ChSh"/>
    <property type="match status" value="1"/>
</dbReference>
<dbReference type="GO" id="GO:0003682">
    <property type="term" value="F:chromatin binding"/>
    <property type="evidence" value="ECO:0000318"/>
    <property type="project" value="GO_Central"/>
</dbReference>
<evidence type="ECO:0000256" key="4">
    <source>
        <dbReference type="ARBA" id="ARBA00023163"/>
    </source>
</evidence>
<reference evidence="9" key="2">
    <citation type="journal article" date="2008" name="Genome Biol.">
        <title>Improved genome assembly and evidence-based global gene model set for the chordate Ciona intestinalis: new insight into intron and operon populations.</title>
        <authorList>
            <person name="Satou Y."/>
            <person name="Mineta K."/>
            <person name="Ogasawara M."/>
            <person name="Sasakura Y."/>
            <person name="Shoguchi E."/>
            <person name="Ueno K."/>
            <person name="Yamada L."/>
            <person name="Matsumoto J."/>
            <person name="Wasserscheid J."/>
            <person name="Dewar K."/>
            <person name="Wiley G.B."/>
            <person name="Macmil S.L."/>
            <person name="Roe B.A."/>
            <person name="Zeller R.W."/>
            <person name="Hastings K.E."/>
            <person name="Lemaire P."/>
            <person name="Lindquist E."/>
            <person name="Endo T."/>
            <person name="Hotta K."/>
            <person name="Inaba K."/>
        </authorList>
    </citation>
    <scope>NUCLEOTIDE SEQUENCE [LARGE SCALE GENOMIC DNA]</scope>
    <source>
        <strain evidence="9">wild type</strain>
    </source>
</reference>
<evidence type="ECO:0000259" key="8">
    <source>
        <dbReference type="PROSITE" id="PS50013"/>
    </source>
</evidence>
<reference evidence="9" key="3">
    <citation type="submission" date="2025-08" db="UniProtKB">
        <authorList>
            <consortium name="Ensembl"/>
        </authorList>
    </citation>
    <scope>IDENTIFICATION</scope>
</reference>
<accession>A0A1W2WE23</accession>
<dbReference type="SMART" id="SM00298">
    <property type="entry name" value="CHROMO"/>
    <property type="match status" value="2"/>
</dbReference>
<proteinExistence type="predicted"/>
<dbReference type="InParanoid" id="H2XK44"/>
<dbReference type="InterPro" id="IPR023779">
    <property type="entry name" value="Chromodomain_CS"/>
</dbReference>
<accession>H2XK44</accession>
<evidence type="ECO:0000256" key="6">
    <source>
        <dbReference type="ARBA" id="ARBA00073803"/>
    </source>
</evidence>
<dbReference type="Proteomes" id="UP000008144">
    <property type="component" value="Chromosome 1"/>
</dbReference>
<evidence type="ECO:0000256" key="2">
    <source>
        <dbReference type="ARBA" id="ARBA00022737"/>
    </source>
</evidence>
<evidence type="ECO:0000256" key="5">
    <source>
        <dbReference type="ARBA" id="ARBA00023242"/>
    </source>
</evidence>
<feature type="compositionally biased region" description="Basic and acidic residues" evidence="7">
    <location>
        <begin position="78"/>
        <end position="113"/>
    </location>
</feature>
<dbReference type="GO" id="GO:0005634">
    <property type="term" value="C:nucleus"/>
    <property type="evidence" value="ECO:0007669"/>
    <property type="project" value="UniProtKB-SubCell"/>
</dbReference>
<dbReference type="InterPro" id="IPR008251">
    <property type="entry name" value="Chromo_shadow_dom"/>
</dbReference>
<dbReference type="InterPro" id="IPR000953">
    <property type="entry name" value="Chromo/chromo_shadow_dom"/>
</dbReference>
<dbReference type="InterPro" id="IPR017984">
    <property type="entry name" value="Chromo_dom_subgr"/>
</dbReference>